<dbReference type="EMBL" id="LAZR01001021">
    <property type="protein sequence ID" value="KKN52388.1"/>
    <property type="molecule type" value="Genomic_DNA"/>
</dbReference>
<reference evidence="1" key="1">
    <citation type="journal article" date="2015" name="Nature">
        <title>Complex archaea that bridge the gap between prokaryotes and eukaryotes.</title>
        <authorList>
            <person name="Spang A."/>
            <person name="Saw J.H."/>
            <person name="Jorgensen S.L."/>
            <person name="Zaremba-Niedzwiedzka K."/>
            <person name="Martijn J."/>
            <person name="Lind A.E."/>
            <person name="van Eijk R."/>
            <person name="Schleper C."/>
            <person name="Guy L."/>
            <person name="Ettema T.J."/>
        </authorList>
    </citation>
    <scope>NUCLEOTIDE SEQUENCE</scope>
</reference>
<evidence type="ECO:0000313" key="1">
    <source>
        <dbReference type="EMBL" id="KKN52388.1"/>
    </source>
</evidence>
<gene>
    <name evidence="1" type="ORF">LCGC14_0613050</name>
</gene>
<organism evidence="1">
    <name type="scientific">marine sediment metagenome</name>
    <dbReference type="NCBI Taxonomy" id="412755"/>
    <lineage>
        <taxon>unclassified sequences</taxon>
        <taxon>metagenomes</taxon>
        <taxon>ecological metagenomes</taxon>
    </lineage>
</organism>
<comment type="caution">
    <text evidence="1">The sequence shown here is derived from an EMBL/GenBank/DDBJ whole genome shotgun (WGS) entry which is preliminary data.</text>
</comment>
<sequence>MDLALICPIAHLEYTKLLPGRFCIAPIALKNEGYLQYFRGATQQGYKVILDNGVFEDDLTEDDDYIQLNLELEPTVLVIPDTIMGNANMNWTVAKRFIDKIRPVDPEVELMFVPQCEAEDTDGFWNGIRLATAHEEIQWIGICRDAVYNAFGHWTRTRDQELNRFYFSVMLQRHFAVEEILKIKWHFLGMGERIDLLPFFWFVSSMDTASLFYQATQNNIITDEFIMPAKLKRPKDYFIHNYNPPGRWTDNLEENCSLALEKAQEADAVRHGLLGSRL</sequence>
<accession>A0A0F9UFM0</accession>
<dbReference type="AlphaFoldDB" id="A0A0F9UFM0"/>
<protein>
    <submittedName>
        <fullName evidence="1">Uncharacterized protein</fullName>
    </submittedName>
</protein>
<proteinExistence type="predicted"/>
<name>A0A0F9UFM0_9ZZZZ</name>